<name>A0ABS1J5E1_9BACL</name>
<evidence type="ECO:0000313" key="8">
    <source>
        <dbReference type="EMBL" id="MBL0385493.1"/>
    </source>
</evidence>
<sequence>MNNTSLGQRIRQARKELSLTQNELAQGIVTSSMICQIENGKAFPSYQVLQSLSERLNKPIEFFVSDTDASKRQRSSYTLAKALMASESYEKAYSLLKTLQETHGTEQDEFQMTLSECCQRLGKFEEASEPLDKLLSNAIHNGDVSQQVTILQRLGDIAEQSGQYQLALYHWHKAYDLLNKSEIDPAVKSRLLTSIGNTYYKLGYLEESLQFLQQAYDSRESFLTLEEVGQMYLNLSLSYRDSNDYKKAAYFSEQAYIIFKSQTNMKLATDVKRSLGVLLGKQGQALEALTILEECMEHYLRDGDLYNLGLTELEAAQILHAKGDLEAAIERLHNSLGKFSHNELETARAHHMLADMYRHKRDLPTAIQHLNNSLHLYQKQGQSVGLIEAMSLSVKLYEEWDNFRQSKYGEAITA</sequence>
<dbReference type="InterPro" id="IPR019734">
    <property type="entry name" value="TPR_rpt"/>
</dbReference>
<evidence type="ECO:0000256" key="1">
    <source>
        <dbReference type="ARBA" id="ARBA00004496"/>
    </source>
</evidence>
<dbReference type="SUPFAM" id="SSF47413">
    <property type="entry name" value="lambda repressor-like DNA-binding domains"/>
    <property type="match status" value="1"/>
</dbReference>
<comment type="subcellular location">
    <subcellularLocation>
        <location evidence="1">Cytoplasm</location>
    </subcellularLocation>
</comment>
<evidence type="ECO:0000256" key="5">
    <source>
        <dbReference type="ARBA" id="ARBA00038253"/>
    </source>
</evidence>
<organism evidence="8 9">
    <name type="scientific">Tumebacillus amylolyticus</name>
    <dbReference type="NCBI Taxonomy" id="2801339"/>
    <lineage>
        <taxon>Bacteria</taxon>
        <taxon>Bacillati</taxon>
        <taxon>Bacillota</taxon>
        <taxon>Bacilli</taxon>
        <taxon>Bacillales</taxon>
        <taxon>Alicyclobacillaceae</taxon>
        <taxon>Tumebacillus</taxon>
    </lineage>
</organism>
<evidence type="ECO:0000313" key="9">
    <source>
        <dbReference type="Proteomes" id="UP000602284"/>
    </source>
</evidence>
<keyword evidence="9" id="KW-1185">Reference proteome</keyword>
<keyword evidence="2" id="KW-0963">Cytoplasm</keyword>
<dbReference type="PROSITE" id="PS50943">
    <property type="entry name" value="HTH_CROC1"/>
    <property type="match status" value="1"/>
</dbReference>
<protein>
    <submittedName>
        <fullName evidence="8">Helix-turn-helix transcriptional regulator</fullName>
    </submittedName>
</protein>
<dbReference type="Pfam" id="PF13374">
    <property type="entry name" value="TPR_10"/>
    <property type="match status" value="1"/>
</dbReference>
<dbReference type="RefSeq" id="WP_201630801.1">
    <property type="nucleotide sequence ID" value="NZ_JAEQNB010000001.1"/>
</dbReference>
<dbReference type="SMART" id="SM00530">
    <property type="entry name" value="HTH_XRE"/>
    <property type="match status" value="1"/>
</dbReference>
<dbReference type="SUPFAM" id="SSF48452">
    <property type="entry name" value="TPR-like"/>
    <property type="match status" value="2"/>
</dbReference>
<feature type="repeat" description="TPR" evidence="6">
    <location>
        <begin position="189"/>
        <end position="222"/>
    </location>
</feature>
<dbReference type="InterPro" id="IPR011990">
    <property type="entry name" value="TPR-like_helical_dom_sf"/>
</dbReference>
<dbReference type="Pfam" id="PF01381">
    <property type="entry name" value="HTH_3"/>
    <property type="match status" value="1"/>
</dbReference>
<evidence type="ECO:0000256" key="2">
    <source>
        <dbReference type="ARBA" id="ARBA00022490"/>
    </source>
</evidence>
<evidence type="ECO:0000256" key="3">
    <source>
        <dbReference type="ARBA" id="ARBA00022737"/>
    </source>
</evidence>
<dbReference type="Proteomes" id="UP000602284">
    <property type="component" value="Unassembled WGS sequence"/>
</dbReference>
<evidence type="ECO:0000256" key="6">
    <source>
        <dbReference type="PROSITE-ProRule" id="PRU00339"/>
    </source>
</evidence>
<dbReference type="Gene3D" id="1.25.40.10">
    <property type="entry name" value="Tetratricopeptide repeat domain"/>
    <property type="match status" value="3"/>
</dbReference>
<dbReference type="PROSITE" id="PS50005">
    <property type="entry name" value="TPR"/>
    <property type="match status" value="1"/>
</dbReference>
<gene>
    <name evidence="8" type="ORF">JJB07_02425</name>
</gene>
<dbReference type="InterPro" id="IPR010982">
    <property type="entry name" value="Lambda_DNA-bd_dom_sf"/>
</dbReference>
<evidence type="ECO:0000256" key="4">
    <source>
        <dbReference type="ARBA" id="ARBA00022803"/>
    </source>
</evidence>
<dbReference type="CDD" id="cd00093">
    <property type="entry name" value="HTH_XRE"/>
    <property type="match status" value="1"/>
</dbReference>
<dbReference type="PANTHER" id="PTHR46630:SF1">
    <property type="entry name" value="TETRATRICOPEPTIDE REPEAT PROTEIN 29"/>
    <property type="match status" value="1"/>
</dbReference>
<feature type="domain" description="HTH cro/C1-type" evidence="7">
    <location>
        <begin position="10"/>
        <end position="63"/>
    </location>
</feature>
<proteinExistence type="inferred from homology"/>
<dbReference type="EMBL" id="JAEQNB010000001">
    <property type="protein sequence ID" value="MBL0385493.1"/>
    <property type="molecule type" value="Genomic_DNA"/>
</dbReference>
<keyword evidence="3" id="KW-0677">Repeat</keyword>
<dbReference type="Pfam" id="PF13432">
    <property type="entry name" value="TPR_16"/>
    <property type="match status" value="1"/>
</dbReference>
<dbReference type="PANTHER" id="PTHR46630">
    <property type="entry name" value="TETRATRICOPEPTIDE REPEAT PROTEIN 29"/>
    <property type="match status" value="1"/>
</dbReference>
<keyword evidence="4 6" id="KW-0802">TPR repeat</keyword>
<dbReference type="InterPro" id="IPR001387">
    <property type="entry name" value="Cro/C1-type_HTH"/>
</dbReference>
<dbReference type="Gene3D" id="1.10.260.40">
    <property type="entry name" value="lambda repressor-like DNA-binding domains"/>
    <property type="match status" value="1"/>
</dbReference>
<dbReference type="InterPro" id="IPR051476">
    <property type="entry name" value="Bac_ResReg_Asp_Phosphatase"/>
</dbReference>
<accession>A0ABS1J5E1</accession>
<comment type="similarity">
    <text evidence="5">Belongs to the Rap family.</text>
</comment>
<evidence type="ECO:0000259" key="7">
    <source>
        <dbReference type="PROSITE" id="PS50943"/>
    </source>
</evidence>
<dbReference type="SMART" id="SM00028">
    <property type="entry name" value="TPR"/>
    <property type="match status" value="6"/>
</dbReference>
<reference evidence="8 9" key="1">
    <citation type="submission" date="2021-01" db="EMBL/GenBank/DDBJ databases">
        <title>Tumebacillus sp. strain ITR2 16S ribosomal RNA gene Genome sequencing and assembly.</title>
        <authorList>
            <person name="Kang M."/>
        </authorList>
    </citation>
    <scope>NUCLEOTIDE SEQUENCE [LARGE SCALE GENOMIC DNA]</scope>
    <source>
        <strain evidence="8 9">ITR2</strain>
    </source>
</reference>
<comment type="caution">
    <text evidence="8">The sequence shown here is derived from an EMBL/GenBank/DDBJ whole genome shotgun (WGS) entry which is preliminary data.</text>
</comment>